<dbReference type="Pfam" id="PF00144">
    <property type="entry name" value="Beta-lactamase"/>
    <property type="match status" value="1"/>
</dbReference>
<dbReference type="SUPFAM" id="SSF56601">
    <property type="entry name" value="beta-lactamase/transpeptidase-like"/>
    <property type="match status" value="1"/>
</dbReference>
<dbReference type="PROSITE" id="PS51257">
    <property type="entry name" value="PROKAR_LIPOPROTEIN"/>
    <property type="match status" value="1"/>
</dbReference>
<evidence type="ECO:0000259" key="1">
    <source>
        <dbReference type="Pfam" id="PF00144"/>
    </source>
</evidence>
<dbReference type="InterPro" id="IPR050491">
    <property type="entry name" value="AmpC-like"/>
</dbReference>
<dbReference type="PANTHER" id="PTHR46825">
    <property type="entry name" value="D-ALANYL-D-ALANINE-CARBOXYPEPTIDASE/ENDOPEPTIDASE AMPH"/>
    <property type="match status" value="1"/>
</dbReference>
<sequence length="431" mass="48941">MRKLALILIIVISFSSCNKNKKNTDNPISKNQIVMDSLTAELDSIQKNGQINGFAVAMVDQNGALYEKGFGLANIETKEKYTENTIQHIASVSKTLIGIALMKAKEMGKLNLDDPIQDYLPFKVINPNYPNETITIRQLATHTSGINDTDEQYMERAWILTKDQDLTKVSTDYPAQRLNPYELNIPMEKYLKGYLEINGAYYQDDNYIKFKPGERYNYSNIGATLCALVIEKATGQAFDSFTEEHILKPLSMNSSGWSLEDVDIKKHSRLYRNDNSLLPFYTAITYPDGMLISSSSDMAKYLVELIKGYSGEGTLLSKESYKELFTEQLSDNNFAEGERNADHPYDGDYNPAIFIGYSAFGFVGHSGGDAGVATWMYFDKEKKTGRYIVINCDMGNDERARELEYYAVWDKMNEYFDKLNVEKPAHNNVYN</sequence>
<dbReference type="EMBL" id="JABRWQ010000017">
    <property type="protein sequence ID" value="NRD24947.1"/>
    <property type="molecule type" value="Genomic_DNA"/>
</dbReference>
<evidence type="ECO:0000313" key="2">
    <source>
        <dbReference type="EMBL" id="NRD24947.1"/>
    </source>
</evidence>
<name>A0ABX2E9B2_9FLAO</name>
<evidence type="ECO:0000313" key="3">
    <source>
        <dbReference type="Proteomes" id="UP000805085"/>
    </source>
</evidence>
<dbReference type="PANTHER" id="PTHR46825:SF9">
    <property type="entry name" value="BETA-LACTAMASE-RELATED DOMAIN-CONTAINING PROTEIN"/>
    <property type="match status" value="1"/>
</dbReference>
<dbReference type="InterPro" id="IPR001466">
    <property type="entry name" value="Beta-lactam-related"/>
</dbReference>
<gene>
    <name evidence="2" type="ORF">HNV10_16980</name>
</gene>
<comment type="caution">
    <text evidence="2">The sequence shown here is derived from an EMBL/GenBank/DDBJ whole genome shotgun (WGS) entry which is preliminary data.</text>
</comment>
<dbReference type="InterPro" id="IPR012338">
    <property type="entry name" value="Beta-lactam/transpept-like"/>
</dbReference>
<proteinExistence type="predicted"/>
<dbReference type="Gene3D" id="3.40.710.10">
    <property type="entry name" value="DD-peptidase/beta-lactamase superfamily"/>
    <property type="match status" value="1"/>
</dbReference>
<protein>
    <submittedName>
        <fullName evidence="2">Beta-lactamase family protein</fullName>
    </submittedName>
</protein>
<dbReference type="Proteomes" id="UP000805085">
    <property type="component" value="Unassembled WGS sequence"/>
</dbReference>
<accession>A0ABX2E9B2</accession>
<keyword evidence="3" id="KW-1185">Reference proteome</keyword>
<organism evidence="2 3">
    <name type="scientific">Winogradskyella litoriviva</name>
    <dbReference type="NCBI Taxonomy" id="1220182"/>
    <lineage>
        <taxon>Bacteria</taxon>
        <taxon>Pseudomonadati</taxon>
        <taxon>Bacteroidota</taxon>
        <taxon>Flavobacteriia</taxon>
        <taxon>Flavobacteriales</taxon>
        <taxon>Flavobacteriaceae</taxon>
        <taxon>Winogradskyella</taxon>
    </lineage>
</organism>
<feature type="domain" description="Beta-lactamase-related" evidence="1">
    <location>
        <begin position="44"/>
        <end position="405"/>
    </location>
</feature>
<reference evidence="2 3" key="1">
    <citation type="journal article" date="2015" name="Int. J. Syst. Evol. Microbiol.">
        <title>Winogradskyella litoriviva sp. nov., isolated from coastal seawater.</title>
        <authorList>
            <person name="Nedashkovskaya O.I."/>
            <person name="Kukhlevskiy A.D."/>
            <person name="Zhukova N.V."/>
            <person name="Kim S.J."/>
            <person name="Rhee S.K."/>
            <person name="Mikhailov V.V."/>
        </authorList>
    </citation>
    <scope>NUCLEOTIDE SEQUENCE [LARGE SCALE GENOMIC DNA]</scope>
    <source>
        <strain evidence="2 3">KMM6491</strain>
    </source>
</reference>